<evidence type="ECO:0000313" key="5">
    <source>
        <dbReference type="EMBL" id="OCT84722.1"/>
    </source>
</evidence>
<evidence type="ECO:0000256" key="2">
    <source>
        <dbReference type="ARBA" id="ARBA00022525"/>
    </source>
</evidence>
<dbReference type="EMBL" id="CM004472">
    <property type="protein sequence ID" value="OCT84722.1"/>
    <property type="molecule type" value="Genomic_DNA"/>
</dbReference>
<reference evidence="6" key="1">
    <citation type="journal article" date="2016" name="Nature">
        <title>Genome evolution in the allotetraploid frog Xenopus laevis.</title>
        <authorList>
            <person name="Session A.M."/>
            <person name="Uno Y."/>
            <person name="Kwon T."/>
            <person name="Chapman J.A."/>
            <person name="Toyoda A."/>
            <person name="Takahashi S."/>
            <person name="Fukui A."/>
            <person name="Hikosaka A."/>
            <person name="Suzuki A."/>
            <person name="Kondo M."/>
            <person name="van Heeringen S.J."/>
            <person name="Quigley I."/>
            <person name="Heinz S."/>
            <person name="Ogino H."/>
            <person name="Ochi H."/>
            <person name="Hellsten U."/>
            <person name="Lyons J.B."/>
            <person name="Simakov O."/>
            <person name="Putnam N."/>
            <person name="Stites J."/>
            <person name="Kuroki Y."/>
            <person name="Tanaka T."/>
            <person name="Michiue T."/>
            <person name="Watanabe M."/>
            <person name="Bogdanovic O."/>
            <person name="Lister R."/>
            <person name="Georgiou G."/>
            <person name="Paranjpe S.S."/>
            <person name="van Kruijsbergen I."/>
            <person name="Shu S."/>
            <person name="Carlson J."/>
            <person name="Kinoshita T."/>
            <person name="Ohta Y."/>
            <person name="Mawaribuchi S."/>
            <person name="Jenkins J."/>
            <person name="Grimwood J."/>
            <person name="Schmutz J."/>
            <person name="Mitros T."/>
            <person name="Mozaffari S.V."/>
            <person name="Suzuki Y."/>
            <person name="Haramoto Y."/>
            <person name="Yamamoto T.S."/>
            <person name="Takagi C."/>
            <person name="Heald R."/>
            <person name="Miller K."/>
            <person name="Haudenschild C."/>
            <person name="Kitzman J."/>
            <person name="Nakayama T."/>
            <person name="Izutsu Y."/>
            <person name="Robert J."/>
            <person name="Fortriede J."/>
            <person name="Burns K."/>
            <person name="Lotay V."/>
            <person name="Karimi K."/>
            <person name="Yasuoka Y."/>
            <person name="Dichmann D.S."/>
            <person name="Flajnik M.F."/>
            <person name="Houston D.W."/>
            <person name="Shendure J."/>
            <person name="DuPasquier L."/>
            <person name="Vize P.D."/>
            <person name="Zorn A.M."/>
            <person name="Ito M."/>
            <person name="Marcotte E.M."/>
            <person name="Wallingford J.B."/>
            <person name="Ito Y."/>
            <person name="Asashima M."/>
            <person name="Ueno N."/>
            <person name="Matsuda Y."/>
            <person name="Veenstra G.J."/>
            <person name="Fujiyama A."/>
            <person name="Harland R.M."/>
            <person name="Taira M."/>
            <person name="Rokhsar D.S."/>
        </authorList>
    </citation>
    <scope>NUCLEOTIDE SEQUENCE [LARGE SCALE GENOMIC DNA]</scope>
    <source>
        <strain evidence="6">J</strain>
    </source>
</reference>
<evidence type="ECO:0000256" key="3">
    <source>
        <dbReference type="ARBA" id="ARBA00023119"/>
    </source>
</evidence>
<accession>A0A974HNK4</accession>
<dbReference type="Proteomes" id="UP000694892">
    <property type="component" value="Chromosome 4L"/>
</dbReference>
<comment type="subcellular location">
    <subcellularLocation>
        <location evidence="1">Secreted</location>
    </subcellularLocation>
</comment>
<sequence length="229" mass="25693">MNAAIQALINSHAALQIESYQNTEVTILDYSAEIFKTLHYLTNLMHSIKNPPGTRDNPARICRDLVNCERKVADGKYWIDPNLGCPSDAIQVFCNFTAGGQTCLSPVTVTELNFGVGKVQMNFLHLLSTEAVHTLTIHCLNTPVLGTETHGLTPITFKGWNGHMFEGKRLPATNILLDECMVQDGSWHKTQFQFFTHETNQLPIVEIQTFPQLKATQQNYLENGQLCFL</sequence>
<feature type="domain" description="Fibrillar collagen NC1" evidence="4">
    <location>
        <begin position="32"/>
        <end position="229"/>
    </location>
</feature>
<dbReference type="SMART" id="SM00038">
    <property type="entry name" value="COLFI"/>
    <property type="match status" value="1"/>
</dbReference>
<dbReference type="AlphaFoldDB" id="A0A974HNK4"/>
<evidence type="ECO:0000256" key="1">
    <source>
        <dbReference type="ARBA" id="ARBA00004613"/>
    </source>
</evidence>
<dbReference type="Gene3D" id="2.60.120.1000">
    <property type="match status" value="2"/>
</dbReference>
<dbReference type="InterPro" id="IPR000885">
    <property type="entry name" value="Fib_collagen_C"/>
</dbReference>
<evidence type="ECO:0000259" key="4">
    <source>
        <dbReference type="PROSITE" id="PS51461"/>
    </source>
</evidence>
<gene>
    <name evidence="5" type="ORF">XELAEV_18022877mg</name>
</gene>
<dbReference type="GO" id="GO:0005201">
    <property type="term" value="F:extracellular matrix structural constituent"/>
    <property type="evidence" value="ECO:0007669"/>
    <property type="project" value="InterPro"/>
</dbReference>
<protein>
    <recommendedName>
        <fullName evidence="4">Fibrillar collagen NC1 domain-containing protein</fullName>
    </recommendedName>
</protein>
<dbReference type="GO" id="GO:0005581">
    <property type="term" value="C:collagen trimer"/>
    <property type="evidence" value="ECO:0007669"/>
    <property type="project" value="UniProtKB-KW"/>
</dbReference>
<dbReference type="GO" id="GO:0005576">
    <property type="term" value="C:extracellular region"/>
    <property type="evidence" value="ECO:0007669"/>
    <property type="project" value="UniProtKB-SubCell"/>
</dbReference>
<organism evidence="5 6">
    <name type="scientific">Xenopus laevis</name>
    <name type="common">African clawed frog</name>
    <dbReference type="NCBI Taxonomy" id="8355"/>
    <lineage>
        <taxon>Eukaryota</taxon>
        <taxon>Metazoa</taxon>
        <taxon>Chordata</taxon>
        <taxon>Craniata</taxon>
        <taxon>Vertebrata</taxon>
        <taxon>Euteleostomi</taxon>
        <taxon>Amphibia</taxon>
        <taxon>Batrachia</taxon>
        <taxon>Anura</taxon>
        <taxon>Pipoidea</taxon>
        <taxon>Pipidae</taxon>
        <taxon>Xenopodinae</taxon>
        <taxon>Xenopus</taxon>
        <taxon>Xenopus</taxon>
    </lineage>
</organism>
<name>A0A974HNK4_XENLA</name>
<evidence type="ECO:0000313" key="6">
    <source>
        <dbReference type="Proteomes" id="UP000694892"/>
    </source>
</evidence>
<proteinExistence type="predicted"/>
<dbReference type="Pfam" id="PF01410">
    <property type="entry name" value="COLFI"/>
    <property type="match status" value="2"/>
</dbReference>
<keyword evidence="2" id="KW-0964">Secreted</keyword>
<dbReference type="FunFam" id="2.60.120.1000:FF:000003">
    <property type="entry name" value="Collagen alpha-1(XXVII) chain B"/>
    <property type="match status" value="1"/>
</dbReference>
<keyword evidence="3" id="KW-0176">Collagen</keyword>
<dbReference type="PROSITE" id="PS51461">
    <property type="entry name" value="NC1_FIB"/>
    <property type="match status" value="1"/>
</dbReference>